<dbReference type="Proteomes" id="UP001620339">
    <property type="component" value="Unassembled WGS sequence"/>
</dbReference>
<comment type="similarity">
    <text evidence="2 5">Belongs to the RecX family.</text>
</comment>
<feature type="domain" description="RecX second three-helical" evidence="7">
    <location>
        <begin position="62"/>
        <end position="100"/>
    </location>
</feature>
<evidence type="ECO:0000256" key="1">
    <source>
        <dbReference type="ARBA" id="ARBA00004496"/>
    </source>
</evidence>
<dbReference type="InterPro" id="IPR053926">
    <property type="entry name" value="RecX_HTH_1st"/>
</dbReference>
<reference evidence="10 11" key="1">
    <citation type="submission" date="2020-10" db="EMBL/GenBank/DDBJ databases">
        <title>Phylogeny of dyella-like bacteria.</title>
        <authorList>
            <person name="Fu J."/>
        </authorList>
    </citation>
    <scope>NUCLEOTIDE SEQUENCE [LARGE SCALE GENOMIC DNA]</scope>
    <source>
        <strain evidence="10 11">KACC 19113</strain>
    </source>
</reference>
<protein>
    <recommendedName>
        <fullName evidence="3 5">Regulatory protein RecX</fullName>
    </recommendedName>
</protein>
<evidence type="ECO:0000259" key="7">
    <source>
        <dbReference type="Pfam" id="PF02631"/>
    </source>
</evidence>
<evidence type="ECO:0000256" key="5">
    <source>
        <dbReference type="HAMAP-Rule" id="MF_01114"/>
    </source>
</evidence>
<evidence type="ECO:0000259" key="8">
    <source>
        <dbReference type="Pfam" id="PF21981"/>
    </source>
</evidence>
<feature type="domain" description="RecX third three-helical" evidence="8">
    <location>
        <begin position="108"/>
        <end position="152"/>
    </location>
</feature>
<organism evidence="10 11">
    <name type="scientific">Rhodanobacter hydrolyticus</name>
    <dbReference type="NCBI Taxonomy" id="2250595"/>
    <lineage>
        <taxon>Bacteria</taxon>
        <taxon>Pseudomonadati</taxon>
        <taxon>Pseudomonadota</taxon>
        <taxon>Gammaproteobacteria</taxon>
        <taxon>Lysobacterales</taxon>
        <taxon>Rhodanobacteraceae</taxon>
        <taxon>Rhodanobacter</taxon>
    </lineage>
</organism>
<keyword evidence="4 5" id="KW-0963">Cytoplasm</keyword>
<keyword evidence="11" id="KW-1185">Reference proteome</keyword>
<name>A0ABW8J3T1_9GAMM</name>
<evidence type="ECO:0000259" key="9">
    <source>
        <dbReference type="Pfam" id="PF21982"/>
    </source>
</evidence>
<evidence type="ECO:0000313" key="10">
    <source>
        <dbReference type="EMBL" id="MFK2876951.1"/>
    </source>
</evidence>
<evidence type="ECO:0000313" key="11">
    <source>
        <dbReference type="Proteomes" id="UP001620339"/>
    </source>
</evidence>
<comment type="function">
    <text evidence="5">Modulates RecA activity.</text>
</comment>
<sequence>MKRKQSDNTGKPRSSAYDKALGLLARREQSKRELRRKLDQGGYAGEESDAALAKLGEQHYQDDERFAAMLLRNRASQGYGPARIRMELKTHGLADAAIRRLLDESEVDWQASAVNQLRRRYGGKAAADREEQGKRAQFLLRRGFSAATVRYATHAEVDEADEET</sequence>
<dbReference type="EMBL" id="JADIKK010000008">
    <property type="protein sequence ID" value="MFK2876951.1"/>
    <property type="molecule type" value="Genomic_DNA"/>
</dbReference>
<dbReference type="InterPro" id="IPR053924">
    <property type="entry name" value="RecX_HTH_2nd"/>
</dbReference>
<dbReference type="Pfam" id="PF21981">
    <property type="entry name" value="RecX_HTH3"/>
    <property type="match status" value="1"/>
</dbReference>
<dbReference type="Pfam" id="PF02631">
    <property type="entry name" value="RecX_HTH2"/>
    <property type="match status" value="1"/>
</dbReference>
<feature type="region of interest" description="Disordered" evidence="6">
    <location>
        <begin position="1"/>
        <end position="21"/>
    </location>
</feature>
<dbReference type="InterPro" id="IPR053925">
    <property type="entry name" value="RecX_HTH_3rd"/>
</dbReference>
<evidence type="ECO:0000256" key="2">
    <source>
        <dbReference type="ARBA" id="ARBA00009695"/>
    </source>
</evidence>
<dbReference type="Gene3D" id="1.10.10.10">
    <property type="entry name" value="Winged helix-like DNA-binding domain superfamily/Winged helix DNA-binding domain"/>
    <property type="match status" value="3"/>
</dbReference>
<dbReference type="InterPro" id="IPR036388">
    <property type="entry name" value="WH-like_DNA-bd_sf"/>
</dbReference>
<comment type="subcellular location">
    <subcellularLocation>
        <location evidence="1 5">Cytoplasm</location>
    </subcellularLocation>
</comment>
<dbReference type="HAMAP" id="MF_01114">
    <property type="entry name" value="RecX"/>
    <property type="match status" value="1"/>
</dbReference>
<dbReference type="RefSeq" id="WP_404612994.1">
    <property type="nucleotide sequence ID" value="NZ_JADIKK010000008.1"/>
</dbReference>
<comment type="caution">
    <text evidence="10">The sequence shown here is derived from an EMBL/GenBank/DDBJ whole genome shotgun (WGS) entry which is preliminary data.</text>
</comment>
<dbReference type="PANTHER" id="PTHR33602:SF1">
    <property type="entry name" value="REGULATORY PROTEIN RECX FAMILY PROTEIN"/>
    <property type="match status" value="1"/>
</dbReference>
<evidence type="ECO:0000256" key="3">
    <source>
        <dbReference type="ARBA" id="ARBA00018111"/>
    </source>
</evidence>
<dbReference type="Pfam" id="PF21982">
    <property type="entry name" value="RecX_HTH1"/>
    <property type="match status" value="1"/>
</dbReference>
<gene>
    <name evidence="5" type="primary">recX</name>
    <name evidence="10" type="ORF">ISP25_07730</name>
</gene>
<dbReference type="PANTHER" id="PTHR33602">
    <property type="entry name" value="REGULATORY PROTEIN RECX FAMILY PROTEIN"/>
    <property type="match status" value="1"/>
</dbReference>
<feature type="domain" description="RecX first three-helical" evidence="9">
    <location>
        <begin position="16"/>
        <end position="55"/>
    </location>
</feature>
<proteinExistence type="inferred from homology"/>
<accession>A0ABW8J3T1</accession>
<evidence type="ECO:0000256" key="4">
    <source>
        <dbReference type="ARBA" id="ARBA00022490"/>
    </source>
</evidence>
<dbReference type="InterPro" id="IPR003783">
    <property type="entry name" value="Regulatory_RecX"/>
</dbReference>
<evidence type="ECO:0000256" key="6">
    <source>
        <dbReference type="SAM" id="MobiDB-lite"/>
    </source>
</evidence>